<proteinExistence type="inferred from homology"/>
<dbReference type="Gene3D" id="1.10.8.10">
    <property type="entry name" value="DNA helicase RuvA subunit, C-terminal domain"/>
    <property type="match status" value="2"/>
</dbReference>
<dbReference type="InterPro" id="IPR009060">
    <property type="entry name" value="UBA-like_sf"/>
</dbReference>
<evidence type="ECO:0000256" key="4">
    <source>
        <dbReference type="ARBA" id="ARBA00022723"/>
    </source>
</evidence>
<evidence type="ECO:0000256" key="1">
    <source>
        <dbReference type="ARBA" id="ARBA00000707"/>
    </source>
</evidence>
<dbReference type="SMART" id="SM00290">
    <property type="entry name" value="ZnF_UBP"/>
    <property type="match status" value="2"/>
</dbReference>
<feature type="domain" description="UBA" evidence="14">
    <location>
        <begin position="675"/>
        <end position="715"/>
    </location>
</feature>
<keyword evidence="10" id="KW-0862">Zinc</keyword>
<dbReference type="Gene3D" id="3.30.40.10">
    <property type="entry name" value="Zinc/RING finger domain, C3HC4 (zinc finger)"/>
    <property type="match status" value="2"/>
</dbReference>
<evidence type="ECO:0000313" key="18">
    <source>
        <dbReference type="Proteomes" id="UP001281761"/>
    </source>
</evidence>
<dbReference type="InterPro" id="IPR001394">
    <property type="entry name" value="Peptidase_C19_UCH"/>
</dbReference>
<keyword evidence="3 12" id="KW-0645">Protease</keyword>
<dbReference type="PROSITE" id="PS50030">
    <property type="entry name" value="UBA"/>
    <property type="match status" value="2"/>
</dbReference>
<dbReference type="Pfam" id="PF00443">
    <property type="entry name" value="UCH"/>
    <property type="match status" value="1"/>
</dbReference>
<evidence type="ECO:0000259" key="15">
    <source>
        <dbReference type="PROSITE" id="PS50235"/>
    </source>
</evidence>
<dbReference type="InterPro" id="IPR013083">
    <property type="entry name" value="Znf_RING/FYVE/PHD"/>
</dbReference>
<dbReference type="SMART" id="SM00165">
    <property type="entry name" value="UBA"/>
    <property type="match status" value="2"/>
</dbReference>
<name>A0ABQ9YF75_9EUKA</name>
<evidence type="ECO:0000256" key="9">
    <source>
        <dbReference type="ARBA" id="ARBA00022807"/>
    </source>
</evidence>
<dbReference type="InterPro" id="IPR016652">
    <property type="entry name" value="Ubiquitinyl_hydrolase"/>
</dbReference>
<dbReference type="InterPro" id="IPR015940">
    <property type="entry name" value="UBA"/>
</dbReference>
<dbReference type="Proteomes" id="UP001281761">
    <property type="component" value="Unassembled WGS sequence"/>
</dbReference>
<dbReference type="SUPFAM" id="SSF57850">
    <property type="entry name" value="RING/U-box"/>
    <property type="match status" value="2"/>
</dbReference>
<feature type="domain" description="UBP-type" evidence="16">
    <location>
        <begin position="170"/>
        <end position="287"/>
    </location>
</feature>
<comment type="similarity">
    <text evidence="2 12">Belongs to the peptidase C19 family.</text>
</comment>
<dbReference type="PROSITE" id="PS50235">
    <property type="entry name" value="USP_3"/>
    <property type="match status" value="1"/>
</dbReference>
<keyword evidence="6 11" id="KW-0863">Zinc-finger</keyword>
<dbReference type="PROSITE" id="PS50271">
    <property type="entry name" value="ZF_UBP"/>
    <property type="match status" value="2"/>
</dbReference>
<dbReference type="Gene3D" id="3.90.70.10">
    <property type="entry name" value="Cysteine proteinases"/>
    <property type="match status" value="2"/>
</dbReference>
<keyword evidence="18" id="KW-1185">Reference proteome</keyword>
<dbReference type="EC" id="3.4.19.12" evidence="12"/>
<evidence type="ECO:0000256" key="8">
    <source>
        <dbReference type="ARBA" id="ARBA00022801"/>
    </source>
</evidence>
<organism evidence="17 18">
    <name type="scientific">Blattamonas nauphoetae</name>
    <dbReference type="NCBI Taxonomy" id="2049346"/>
    <lineage>
        <taxon>Eukaryota</taxon>
        <taxon>Metamonada</taxon>
        <taxon>Preaxostyla</taxon>
        <taxon>Oxymonadida</taxon>
        <taxon>Blattamonas</taxon>
    </lineage>
</organism>
<accession>A0ABQ9YF75</accession>
<feature type="region of interest" description="Disordered" evidence="13">
    <location>
        <begin position="473"/>
        <end position="497"/>
    </location>
</feature>
<dbReference type="PANTHER" id="PTHR24006:SF664">
    <property type="entry name" value="UBIQUITIN CARBOXYL-TERMINAL HYDROLASE"/>
    <property type="match status" value="1"/>
</dbReference>
<feature type="domain" description="USP" evidence="15">
    <location>
        <begin position="322"/>
        <end position="885"/>
    </location>
</feature>
<protein>
    <recommendedName>
        <fullName evidence="12">Ubiquitin carboxyl-terminal hydrolase</fullName>
        <ecNumber evidence="12">3.4.19.12</ecNumber>
    </recommendedName>
</protein>
<keyword evidence="5" id="KW-0677">Repeat</keyword>
<evidence type="ECO:0000256" key="2">
    <source>
        <dbReference type="ARBA" id="ARBA00009085"/>
    </source>
</evidence>
<feature type="compositionally biased region" description="Polar residues" evidence="13">
    <location>
        <begin position="477"/>
        <end position="497"/>
    </location>
</feature>
<keyword evidence="4" id="KW-0479">Metal-binding</keyword>
<dbReference type="InterPro" id="IPR001607">
    <property type="entry name" value="Znf_UBP"/>
</dbReference>
<dbReference type="PANTHER" id="PTHR24006">
    <property type="entry name" value="UBIQUITIN CARBOXYL-TERMINAL HYDROLASE"/>
    <property type="match status" value="1"/>
</dbReference>
<dbReference type="InterPro" id="IPR050164">
    <property type="entry name" value="Peptidase_C19"/>
</dbReference>
<evidence type="ECO:0000256" key="5">
    <source>
        <dbReference type="ARBA" id="ARBA00022737"/>
    </source>
</evidence>
<comment type="caution">
    <text evidence="17">The sequence shown here is derived from an EMBL/GenBank/DDBJ whole genome shotgun (WGS) entry which is preliminary data.</text>
</comment>
<evidence type="ECO:0000313" key="17">
    <source>
        <dbReference type="EMBL" id="KAK2962425.1"/>
    </source>
</evidence>
<dbReference type="SUPFAM" id="SSF54001">
    <property type="entry name" value="Cysteine proteinases"/>
    <property type="match status" value="1"/>
</dbReference>
<dbReference type="Pfam" id="PF02148">
    <property type="entry name" value="zf-UBP"/>
    <property type="match status" value="1"/>
</dbReference>
<evidence type="ECO:0000256" key="12">
    <source>
        <dbReference type="RuleBase" id="RU366025"/>
    </source>
</evidence>
<keyword evidence="8 12" id="KW-0378">Hydrolase</keyword>
<dbReference type="InterPro" id="IPR018200">
    <property type="entry name" value="USP_CS"/>
</dbReference>
<keyword evidence="7 12" id="KW-0833">Ubl conjugation pathway</keyword>
<sequence length="885" mass="99190">MESSTECQHILEVVNTPHDNIIIYKDECCYCFSTPKYEEGLFVCLTCFCGFCREHAELHLKKTQHPIYAQMRFVPKEDRDGEAMIRDSAGTEKPVTVGLGVPGGFDAGKFLKFDTEVSLQCLSCAQSHSKTSFILNSNDYPVLDSYLHLVVDSRSASQLEDIKAWELKAKPCEHTYSDVFCPIPIYQTTGAPKICSQCPINENLWMCLTCGFVGCSRENYDGSGGKGHAFAHYKETNHPLSVKLGTITPEGIGDVNCYICDDIVLDKKLSLRLEKLGIDVRTCRKYATTQAELEINQNMALNFQTSFSGGKDLRRVGGFGAKGFKNLGNTCYLNSTLQVLMSNRLFRERYTKTAQYHILNCGGVPAECEDCQLSKLVIGLFGIDGGVQRNHEMIEKAAAHAHQILVEKEHEEETHTQTLGGDERSDFELFVSPRMFKSVFCKNHPDFSGVEQQDAYDFLLYILDCLHRLEKERQEQNSDSQPSASTGQSSVSTDPTQVFTFKTGRTITCLGCGYSRRTEEEVKSLQTSFVLSENEIENAVQEQLDRDRDAVQRAAELKAKREGLPAPIPMHNTIPSQTPEQPQQLYSFEKLLRTVLSEEVIDLTCERCQHGQARVTSSLTSTPQTLVIQINRTIFHRYMPRKLEIPVEVPLGEIDLSSFVTRGTEGIQVETEGTAQDTQLIESLVEFGFPKVRADHAAAAGMKSVDEAIQWLLEHEDDPTIDIPLSVKNESDANQGFADKDNMINLLVEMGFTRIQAVNAVNKKGTDLDECVAWIISNLEESFAPVDQTQITKAKKLAVPKELVLDYTALHEQSQHNLPKYKLAGFVVHRGLSVHSGHYIAFTREGLNNADGSNQDEWLVWNDEKVAIAKEIPLDQAYVLFFNQI</sequence>
<dbReference type="Pfam" id="PF17807">
    <property type="entry name" value="zf-UBP_var"/>
    <property type="match status" value="1"/>
</dbReference>
<dbReference type="PROSITE" id="PS00973">
    <property type="entry name" value="USP_2"/>
    <property type="match status" value="1"/>
</dbReference>
<dbReference type="GO" id="GO:0004843">
    <property type="term" value="F:cysteine-type deubiquitinase activity"/>
    <property type="evidence" value="ECO:0007669"/>
    <property type="project" value="UniProtKB-EC"/>
</dbReference>
<feature type="domain" description="UBA" evidence="14">
    <location>
        <begin position="737"/>
        <end position="778"/>
    </location>
</feature>
<reference evidence="17 18" key="1">
    <citation type="journal article" date="2022" name="bioRxiv">
        <title>Genomics of Preaxostyla Flagellates Illuminates Evolutionary Transitions and the Path Towards Mitochondrial Loss.</title>
        <authorList>
            <person name="Novak L.V.F."/>
            <person name="Treitli S.C."/>
            <person name="Pyrih J."/>
            <person name="Halakuc P."/>
            <person name="Pipaliya S.V."/>
            <person name="Vacek V."/>
            <person name="Brzon O."/>
            <person name="Soukal P."/>
            <person name="Eme L."/>
            <person name="Dacks J.B."/>
            <person name="Karnkowska A."/>
            <person name="Elias M."/>
            <person name="Hampl V."/>
        </authorList>
    </citation>
    <scope>NUCLEOTIDE SEQUENCE [LARGE SCALE GENOMIC DNA]</scope>
    <source>
        <strain evidence="17">NAU3</strain>
        <tissue evidence="17">Gut</tissue>
    </source>
</reference>
<dbReference type="PROSITE" id="PS00972">
    <property type="entry name" value="USP_1"/>
    <property type="match status" value="1"/>
</dbReference>
<feature type="domain" description="UBP-type" evidence="16">
    <location>
        <begin position="5"/>
        <end position="107"/>
    </location>
</feature>
<dbReference type="SUPFAM" id="SSF46934">
    <property type="entry name" value="UBA-like"/>
    <property type="match status" value="1"/>
</dbReference>
<evidence type="ECO:0000256" key="10">
    <source>
        <dbReference type="ARBA" id="ARBA00022833"/>
    </source>
</evidence>
<dbReference type="InterPro" id="IPR041432">
    <property type="entry name" value="UBP13_Znf-UBP_var"/>
</dbReference>
<evidence type="ECO:0000256" key="13">
    <source>
        <dbReference type="SAM" id="MobiDB-lite"/>
    </source>
</evidence>
<evidence type="ECO:0000259" key="16">
    <source>
        <dbReference type="PROSITE" id="PS50271"/>
    </source>
</evidence>
<gene>
    <name evidence="17" type="ORF">BLNAU_2668</name>
</gene>
<dbReference type="EMBL" id="JARBJD010000011">
    <property type="protein sequence ID" value="KAK2962425.1"/>
    <property type="molecule type" value="Genomic_DNA"/>
</dbReference>
<evidence type="ECO:0000259" key="14">
    <source>
        <dbReference type="PROSITE" id="PS50030"/>
    </source>
</evidence>
<evidence type="ECO:0000256" key="6">
    <source>
        <dbReference type="ARBA" id="ARBA00022771"/>
    </source>
</evidence>
<dbReference type="PIRSF" id="PIRSF016308">
    <property type="entry name" value="UBP"/>
    <property type="match status" value="1"/>
</dbReference>
<evidence type="ECO:0000256" key="3">
    <source>
        <dbReference type="ARBA" id="ARBA00022670"/>
    </source>
</evidence>
<evidence type="ECO:0000256" key="11">
    <source>
        <dbReference type="PROSITE-ProRule" id="PRU00502"/>
    </source>
</evidence>
<comment type="catalytic activity">
    <reaction evidence="1 12">
        <text>Thiol-dependent hydrolysis of ester, thioester, amide, peptide and isopeptide bonds formed by the C-terminal Gly of ubiquitin (a 76-residue protein attached to proteins as an intracellular targeting signal).</text>
        <dbReference type="EC" id="3.4.19.12"/>
    </reaction>
</comment>
<dbReference type="InterPro" id="IPR038765">
    <property type="entry name" value="Papain-like_cys_pep_sf"/>
</dbReference>
<keyword evidence="9 12" id="KW-0788">Thiol protease</keyword>
<dbReference type="InterPro" id="IPR028889">
    <property type="entry name" value="USP"/>
</dbReference>
<evidence type="ECO:0000256" key="7">
    <source>
        <dbReference type="ARBA" id="ARBA00022786"/>
    </source>
</evidence>